<evidence type="ECO:0000256" key="3">
    <source>
        <dbReference type="ARBA" id="ARBA00022801"/>
    </source>
</evidence>
<comment type="similarity">
    <text evidence="1">Belongs to the peptidase S45 family.</text>
</comment>
<evidence type="ECO:0000313" key="8">
    <source>
        <dbReference type="Proteomes" id="UP000466586"/>
    </source>
</evidence>
<gene>
    <name evidence="7" type="ORF">GS399_07265</name>
</gene>
<dbReference type="Proteomes" id="UP000466586">
    <property type="component" value="Unassembled WGS sequence"/>
</dbReference>
<comment type="cofactor">
    <cofactor evidence="6">
        <name>Ca(2+)</name>
        <dbReference type="ChEBI" id="CHEBI:29108"/>
    </cofactor>
    <text evidence="6">Binds 1 Ca(2+) ion per dimer.</text>
</comment>
<protein>
    <submittedName>
        <fullName evidence="7">Acylase</fullName>
    </submittedName>
</protein>
<dbReference type="Gene3D" id="2.30.120.10">
    <property type="match status" value="1"/>
</dbReference>
<dbReference type="InterPro" id="IPR014395">
    <property type="entry name" value="Pen/GL7ACA/AHL_acylase"/>
</dbReference>
<name>A0A7K1Y9N1_9SPHI</name>
<dbReference type="InterPro" id="IPR023343">
    <property type="entry name" value="Penicillin_amidase_dom1"/>
</dbReference>
<evidence type="ECO:0000256" key="5">
    <source>
        <dbReference type="PIRSR" id="PIRSR001227-1"/>
    </source>
</evidence>
<dbReference type="PIRSF" id="PIRSF001227">
    <property type="entry name" value="Pen_acylase"/>
    <property type="match status" value="1"/>
</dbReference>
<dbReference type="EMBL" id="WVHT01000003">
    <property type="protein sequence ID" value="MXV50768.1"/>
    <property type="molecule type" value="Genomic_DNA"/>
</dbReference>
<feature type="binding site" evidence="6">
    <location>
        <position position="244"/>
    </location>
    <ligand>
        <name>Ca(2+)</name>
        <dbReference type="ChEBI" id="CHEBI:29108"/>
    </ligand>
</feature>
<dbReference type="Pfam" id="PF01804">
    <property type="entry name" value="Penicil_amidase"/>
    <property type="match status" value="1"/>
</dbReference>
<dbReference type="GO" id="GO:0016811">
    <property type="term" value="F:hydrolase activity, acting on carbon-nitrogen (but not peptide) bonds, in linear amides"/>
    <property type="evidence" value="ECO:0007669"/>
    <property type="project" value="InterPro"/>
</dbReference>
<dbReference type="PANTHER" id="PTHR34218:SF3">
    <property type="entry name" value="ACYL-HOMOSERINE LACTONE ACYLASE PVDQ"/>
    <property type="match status" value="1"/>
</dbReference>
<feature type="active site" description="Nucleophile" evidence="5">
    <location>
        <position position="172"/>
    </location>
</feature>
<sequence length="690" mass="77643">MKRCTLVLFALFIFFVTPVYSNPAKIEWDRWGVPHISAASESDLFFAQGWAQMQAHANLVLKIIGTARGKAAEYWGPEYEESDMLVHTLNFPNIAASFRKTQDSRLQRIITSFTGGMNAWAKAHPNGIEHDKRVVLPLVPDDVNLQMLHLFILQFVGGTEFNRASNWQERGSNAYAISSKKSASGSAMLVQNPHLPWSDEFTWFECQLTLNGRSVYGANLLCFPGIGIGFNENLGWTHTNNTLDNADSFNLTLANGGYILDGKQLSFETRPDTIWVKQGDGKLLPKAQLFYSSVHGPVLKMGRKNALAIKVAGTDRPDALLQWWKMANSDNFGQFESALKMQQIPFWNVMYADKKGDIFYLFNGMVPKRSYGTFETWNTVVDGASSKNIWNGYLTYDELPKLKNPASGWLQNANDPPWTVTLPRELNKQDFPPYIAPNFMSLRPQQAANMLLEDSLISFDRLVEHKLSTHVLLADRVLDDLLSSIDSSASPQLLEAKKVLASWDRCADSDSRGMLLFYAWAMAFNPMNDYNYAVHWDENKPNTTPSGIRDKKRAVQLLGQAAREVRDRFGDIAVPWGTYNRLKRNGIDLPANGADGAMGVFRVASSQRDGLTARVVSGDSWVGIIEFGKKVRAKVLLSYGNSSQDKSPHNGDQLKLFSEKKLRDAWFYPQQLAGNIAYTEIRKNDTFIRK</sequence>
<dbReference type="GO" id="GO:0046872">
    <property type="term" value="F:metal ion binding"/>
    <property type="evidence" value="ECO:0007669"/>
    <property type="project" value="UniProtKB-KW"/>
</dbReference>
<dbReference type="Gene3D" id="3.60.20.10">
    <property type="entry name" value="Glutamine Phosphoribosylpyrophosphate, subunit 1, domain 1"/>
    <property type="match status" value="1"/>
</dbReference>
<feature type="binding site" evidence="6">
    <location>
        <position position="247"/>
    </location>
    <ligand>
        <name>Ca(2+)</name>
        <dbReference type="ChEBI" id="CHEBI:29108"/>
    </ligand>
</feature>
<dbReference type="Gene3D" id="1.10.439.10">
    <property type="entry name" value="Penicillin Amidohydrolase, domain 1"/>
    <property type="match status" value="1"/>
</dbReference>
<keyword evidence="4" id="KW-0865">Zymogen</keyword>
<keyword evidence="3" id="KW-0378">Hydrolase</keyword>
<dbReference type="SUPFAM" id="SSF56235">
    <property type="entry name" value="N-terminal nucleophile aminohydrolases (Ntn hydrolases)"/>
    <property type="match status" value="1"/>
</dbReference>
<dbReference type="InterPro" id="IPR029055">
    <property type="entry name" value="Ntn_hydrolases_N"/>
</dbReference>
<keyword evidence="8" id="KW-1185">Reference proteome</keyword>
<dbReference type="InterPro" id="IPR043147">
    <property type="entry name" value="Penicillin_amidase_A-knob"/>
</dbReference>
<dbReference type="InterPro" id="IPR002692">
    <property type="entry name" value="S45"/>
</dbReference>
<dbReference type="PANTHER" id="PTHR34218">
    <property type="entry name" value="PEPTIDASE S45 PENICILLIN AMIDASE"/>
    <property type="match status" value="1"/>
</dbReference>
<keyword evidence="6" id="KW-0106">Calcium</keyword>
<keyword evidence="2" id="KW-0732">Signal</keyword>
<evidence type="ECO:0000256" key="2">
    <source>
        <dbReference type="ARBA" id="ARBA00022729"/>
    </source>
</evidence>
<proteinExistence type="inferred from homology"/>
<dbReference type="InterPro" id="IPR043146">
    <property type="entry name" value="Penicillin_amidase_N_B-knob"/>
</dbReference>
<dbReference type="CDD" id="cd01936">
    <property type="entry name" value="Ntn_CA"/>
    <property type="match status" value="1"/>
</dbReference>
<dbReference type="Gene3D" id="1.10.1400.10">
    <property type="match status" value="1"/>
</dbReference>
<evidence type="ECO:0000256" key="1">
    <source>
        <dbReference type="ARBA" id="ARBA00006586"/>
    </source>
</evidence>
<dbReference type="AlphaFoldDB" id="A0A7K1Y9N1"/>
<reference evidence="7 8" key="1">
    <citation type="submission" date="2019-11" db="EMBL/GenBank/DDBJ databases">
        <title>Pedobacter sp. HMF7647 Genome sequencing and assembly.</title>
        <authorList>
            <person name="Kang H."/>
            <person name="Kim H."/>
            <person name="Joh K."/>
        </authorList>
    </citation>
    <scope>NUCLEOTIDE SEQUENCE [LARGE SCALE GENOMIC DNA]</scope>
    <source>
        <strain evidence="7 8">HMF7647</strain>
    </source>
</reference>
<dbReference type="RefSeq" id="WP_160843959.1">
    <property type="nucleotide sequence ID" value="NZ_WVHT01000003.1"/>
</dbReference>
<evidence type="ECO:0000313" key="7">
    <source>
        <dbReference type="EMBL" id="MXV50768.1"/>
    </source>
</evidence>
<keyword evidence="6" id="KW-0479">Metal-binding</keyword>
<comment type="caution">
    <text evidence="7">The sequence shown here is derived from an EMBL/GenBank/DDBJ whole genome shotgun (WGS) entry which is preliminary data.</text>
</comment>
<dbReference type="GO" id="GO:0017000">
    <property type="term" value="P:antibiotic biosynthetic process"/>
    <property type="evidence" value="ECO:0007669"/>
    <property type="project" value="InterPro"/>
</dbReference>
<organism evidence="7 8">
    <name type="scientific">Hufsiella arboris</name>
    <dbReference type="NCBI Taxonomy" id="2695275"/>
    <lineage>
        <taxon>Bacteria</taxon>
        <taxon>Pseudomonadati</taxon>
        <taxon>Bacteroidota</taxon>
        <taxon>Sphingobacteriia</taxon>
        <taxon>Sphingobacteriales</taxon>
        <taxon>Sphingobacteriaceae</taxon>
        <taxon>Hufsiella</taxon>
    </lineage>
</organism>
<evidence type="ECO:0000256" key="6">
    <source>
        <dbReference type="PIRSR" id="PIRSR001227-2"/>
    </source>
</evidence>
<accession>A0A7K1Y9N1</accession>
<evidence type="ECO:0000256" key="4">
    <source>
        <dbReference type="ARBA" id="ARBA00023145"/>
    </source>
</evidence>